<evidence type="ECO:0000313" key="2">
    <source>
        <dbReference type="EMBL" id="CEL60016.1"/>
    </source>
</evidence>
<gene>
    <name evidence="2" type="ORF">RSOLAG1IB_09288</name>
</gene>
<dbReference type="EMBL" id="LN679140">
    <property type="protein sequence ID" value="CEL60016.1"/>
    <property type="molecule type" value="Genomic_DNA"/>
</dbReference>
<dbReference type="AlphaFoldDB" id="A0A0B7FPZ2"/>
<name>A0A0B7FPZ2_THACB</name>
<keyword evidence="3" id="KW-1185">Reference proteome</keyword>
<proteinExistence type="predicted"/>
<keyword evidence="1" id="KW-0812">Transmembrane</keyword>
<feature type="transmembrane region" description="Helical" evidence="1">
    <location>
        <begin position="12"/>
        <end position="30"/>
    </location>
</feature>
<keyword evidence="1" id="KW-1133">Transmembrane helix</keyword>
<sequence length="69" mass="7900">MGNMSVVETCRVIAYMSVTVLVGTLFLSIWEDMRALLTVYMRKLLDRGKGVYYIVATCEIYMSCTVDYL</sequence>
<protein>
    <submittedName>
        <fullName evidence="2">Uncharacterized protein</fullName>
    </submittedName>
</protein>
<keyword evidence="1" id="KW-0472">Membrane</keyword>
<accession>A0A0B7FPZ2</accession>
<dbReference type="Proteomes" id="UP000059188">
    <property type="component" value="Unassembled WGS sequence"/>
</dbReference>
<organism evidence="2 3">
    <name type="scientific">Thanatephorus cucumeris (strain AG1-IB / isolate 7/3/14)</name>
    <name type="common">Lettuce bottom rot fungus</name>
    <name type="synonym">Rhizoctonia solani</name>
    <dbReference type="NCBI Taxonomy" id="1108050"/>
    <lineage>
        <taxon>Eukaryota</taxon>
        <taxon>Fungi</taxon>
        <taxon>Dikarya</taxon>
        <taxon>Basidiomycota</taxon>
        <taxon>Agaricomycotina</taxon>
        <taxon>Agaricomycetes</taxon>
        <taxon>Cantharellales</taxon>
        <taxon>Ceratobasidiaceae</taxon>
        <taxon>Rhizoctonia</taxon>
        <taxon>Rhizoctonia solani AG-1</taxon>
    </lineage>
</organism>
<evidence type="ECO:0000313" key="3">
    <source>
        <dbReference type="Proteomes" id="UP000059188"/>
    </source>
</evidence>
<evidence type="ECO:0000256" key="1">
    <source>
        <dbReference type="SAM" id="Phobius"/>
    </source>
</evidence>
<reference evidence="2 3" key="1">
    <citation type="submission" date="2014-11" db="EMBL/GenBank/DDBJ databases">
        <authorList>
            <person name="Wibberg Daniel"/>
        </authorList>
    </citation>
    <scope>NUCLEOTIDE SEQUENCE [LARGE SCALE GENOMIC DNA]</scope>
    <source>
        <strain evidence="2">Rhizoctonia solani AG1-IB 7/3/14</strain>
    </source>
</reference>